<keyword evidence="1 6" id="KW-1277">Toxin-antitoxin system</keyword>
<reference evidence="9" key="1">
    <citation type="submission" date="2016-10" db="EMBL/GenBank/DDBJ databases">
        <authorList>
            <person name="Varghese N."/>
            <person name="Submissions S."/>
        </authorList>
    </citation>
    <scope>NUCLEOTIDE SEQUENCE [LARGE SCALE GENOMIC DNA]</scope>
    <source>
        <strain evidence="9">DSM 46732</strain>
    </source>
</reference>
<dbReference type="Proteomes" id="UP000199497">
    <property type="component" value="Unassembled WGS sequence"/>
</dbReference>
<dbReference type="STRING" id="405564.SAMN04487905_106107"/>
<dbReference type="GO" id="GO:0004540">
    <property type="term" value="F:RNA nuclease activity"/>
    <property type="evidence" value="ECO:0007669"/>
    <property type="project" value="InterPro"/>
</dbReference>
<evidence type="ECO:0000313" key="8">
    <source>
        <dbReference type="EMBL" id="SDP62221.1"/>
    </source>
</evidence>
<dbReference type="GO" id="GO:0016787">
    <property type="term" value="F:hydrolase activity"/>
    <property type="evidence" value="ECO:0007669"/>
    <property type="project" value="UniProtKB-KW"/>
</dbReference>
<evidence type="ECO:0000256" key="2">
    <source>
        <dbReference type="ARBA" id="ARBA00022722"/>
    </source>
</evidence>
<dbReference type="CDD" id="cd09874">
    <property type="entry name" value="PIN_MT3492-like"/>
    <property type="match status" value="1"/>
</dbReference>
<dbReference type="InterPro" id="IPR002716">
    <property type="entry name" value="PIN_dom"/>
</dbReference>
<dbReference type="EMBL" id="FNJR01000006">
    <property type="protein sequence ID" value="SDP62221.1"/>
    <property type="molecule type" value="Genomic_DNA"/>
</dbReference>
<dbReference type="Gene3D" id="3.40.50.1010">
    <property type="entry name" value="5'-nuclease"/>
    <property type="match status" value="1"/>
</dbReference>
<comment type="similarity">
    <text evidence="6">Belongs to the PINc/VapC protein family.</text>
</comment>
<dbReference type="OrthoDB" id="4750219at2"/>
<dbReference type="InterPro" id="IPR029060">
    <property type="entry name" value="PIN-like_dom_sf"/>
</dbReference>
<dbReference type="GO" id="GO:0090729">
    <property type="term" value="F:toxin activity"/>
    <property type="evidence" value="ECO:0007669"/>
    <property type="project" value="UniProtKB-KW"/>
</dbReference>
<keyword evidence="4 6" id="KW-0378">Hydrolase</keyword>
<dbReference type="EC" id="3.1.-.-" evidence="6"/>
<keyword evidence="6" id="KW-0800">Toxin</keyword>
<dbReference type="SUPFAM" id="SSF88723">
    <property type="entry name" value="PIN domain-like"/>
    <property type="match status" value="1"/>
</dbReference>
<protein>
    <recommendedName>
        <fullName evidence="6">Ribonuclease VapC</fullName>
        <shortName evidence="6">RNase VapC</shortName>
        <ecNumber evidence="6">3.1.-.-</ecNumber>
    </recommendedName>
    <alternativeName>
        <fullName evidence="6">Toxin VapC</fullName>
    </alternativeName>
</protein>
<feature type="domain" description="PIN" evidence="7">
    <location>
        <begin position="3"/>
        <end position="120"/>
    </location>
</feature>
<keyword evidence="3 6" id="KW-0479">Metal-binding</keyword>
<keyword evidence="2 6" id="KW-0540">Nuclease</keyword>
<evidence type="ECO:0000256" key="5">
    <source>
        <dbReference type="ARBA" id="ARBA00022842"/>
    </source>
</evidence>
<dbReference type="GO" id="GO:0000287">
    <property type="term" value="F:magnesium ion binding"/>
    <property type="evidence" value="ECO:0007669"/>
    <property type="project" value="UniProtKB-UniRule"/>
</dbReference>
<name>A0A1H0U7T2_9ACTN</name>
<evidence type="ECO:0000256" key="6">
    <source>
        <dbReference type="HAMAP-Rule" id="MF_00265"/>
    </source>
</evidence>
<organism evidence="8 9">
    <name type="scientific">Actinopolyspora xinjiangensis</name>
    <dbReference type="NCBI Taxonomy" id="405564"/>
    <lineage>
        <taxon>Bacteria</taxon>
        <taxon>Bacillati</taxon>
        <taxon>Actinomycetota</taxon>
        <taxon>Actinomycetes</taxon>
        <taxon>Actinopolysporales</taxon>
        <taxon>Actinopolysporaceae</taxon>
        <taxon>Actinopolyspora</taxon>
    </lineage>
</organism>
<comment type="function">
    <text evidence="6">Toxic component of a toxin-antitoxin (TA) system. An RNase.</text>
</comment>
<dbReference type="Pfam" id="PF01850">
    <property type="entry name" value="PIN"/>
    <property type="match status" value="1"/>
</dbReference>
<accession>A0A1H0U7T2</accession>
<evidence type="ECO:0000259" key="7">
    <source>
        <dbReference type="Pfam" id="PF01850"/>
    </source>
</evidence>
<sequence length="132" mass="14488">MLYVDTSAVLKLVRRERETDELLSWLDARHDSPIVSSVLLEVEVSRALHRNAPESLDSVPAVLGRIATYEIDELVRATAASYQDPNLRSLDAIHLATAAAIFQERLSAFVTYDKRLLAAADALELPTACPGS</sequence>
<evidence type="ECO:0000256" key="3">
    <source>
        <dbReference type="ARBA" id="ARBA00022723"/>
    </source>
</evidence>
<dbReference type="RefSeq" id="WP_092601279.1">
    <property type="nucleotide sequence ID" value="NZ_FNJR01000006.1"/>
</dbReference>
<keyword evidence="9" id="KW-1185">Reference proteome</keyword>
<evidence type="ECO:0000256" key="1">
    <source>
        <dbReference type="ARBA" id="ARBA00022649"/>
    </source>
</evidence>
<evidence type="ECO:0000313" key="9">
    <source>
        <dbReference type="Proteomes" id="UP000199497"/>
    </source>
</evidence>
<comment type="cofactor">
    <cofactor evidence="6">
        <name>Mg(2+)</name>
        <dbReference type="ChEBI" id="CHEBI:18420"/>
    </cofactor>
</comment>
<gene>
    <name evidence="6" type="primary">vapC</name>
    <name evidence="8" type="ORF">SAMN04487905_106107</name>
</gene>
<keyword evidence="5 6" id="KW-0460">Magnesium</keyword>
<feature type="binding site" evidence="6">
    <location>
        <position position="91"/>
    </location>
    <ligand>
        <name>Mg(2+)</name>
        <dbReference type="ChEBI" id="CHEBI:18420"/>
    </ligand>
</feature>
<proteinExistence type="inferred from homology"/>
<feature type="binding site" evidence="6">
    <location>
        <position position="5"/>
    </location>
    <ligand>
        <name>Mg(2+)</name>
        <dbReference type="ChEBI" id="CHEBI:18420"/>
    </ligand>
</feature>
<dbReference type="InterPro" id="IPR022907">
    <property type="entry name" value="VapC_family"/>
</dbReference>
<evidence type="ECO:0000256" key="4">
    <source>
        <dbReference type="ARBA" id="ARBA00022801"/>
    </source>
</evidence>
<dbReference type="HAMAP" id="MF_00265">
    <property type="entry name" value="VapC_Nob1"/>
    <property type="match status" value="1"/>
</dbReference>
<dbReference type="AlphaFoldDB" id="A0A1H0U7T2"/>